<dbReference type="Pfam" id="PF00805">
    <property type="entry name" value="Pentapeptide"/>
    <property type="match status" value="1"/>
</dbReference>
<dbReference type="AlphaFoldDB" id="A0A931BAK1"/>
<evidence type="ECO:0000313" key="2">
    <source>
        <dbReference type="EMBL" id="MBF9071697.1"/>
    </source>
</evidence>
<protein>
    <submittedName>
        <fullName evidence="2">Pentapeptide repeat-containing protein</fullName>
    </submittedName>
</protein>
<gene>
    <name evidence="2" type="ORF">I2501_27105</name>
</gene>
<dbReference type="InterPro" id="IPR001646">
    <property type="entry name" value="5peptide_repeat"/>
</dbReference>
<proteinExistence type="predicted"/>
<dbReference type="Gene3D" id="2.160.20.80">
    <property type="entry name" value="E3 ubiquitin-protein ligase SopA"/>
    <property type="match status" value="1"/>
</dbReference>
<evidence type="ECO:0000256" key="1">
    <source>
        <dbReference type="ARBA" id="ARBA00022737"/>
    </source>
</evidence>
<accession>A0A931BAK1</accession>
<dbReference type="PANTHER" id="PTHR47485:SF1">
    <property type="entry name" value="THYLAKOID LUMENAL 17.4 KDA PROTEIN, CHLOROPLASTIC"/>
    <property type="match status" value="1"/>
</dbReference>
<comment type="caution">
    <text evidence="2">The sequence shown here is derived from an EMBL/GenBank/DDBJ whole genome shotgun (WGS) entry which is preliminary data.</text>
</comment>
<dbReference type="SUPFAM" id="SSF141571">
    <property type="entry name" value="Pentapeptide repeat-like"/>
    <property type="match status" value="1"/>
</dbReference>
<dbReference type="PANTHER" id="PTHR47485">
    <property type="entry name" value="THYLAKOID LUMENAL 17.4 KDA PROTEIN, CHLOROPLASTIC"/>
    <property type="match status" value="1"/>
</dbReference>
<reference evidence="2" key="1">
    <citation type="submission" date="2020-11" db="EMBL/GenBank/DDBJ databases">
        <title>Isolation and identification of active actinomycetes.</title>
        <authorList>
            <person name="Yu B."/>
        </authorList>
    </citation>
    <scope>NUCLEOTIDE SEQUENCE</scope>
    <source>
        <strain evidence="2">NEAU-YB345</strain>
    </source>
</reference>
<organism evidence="2 3">
    <name type="scientific">Streptacidiphilus fuscans</name>
    <dbReference type="NCBI Taxonomy" id="2789292"/>
    <lineage>
        <taxon>Bacteria</taxon>
        <taxon>Bacillati</taxon>
        <taxon>Actinomycetota</taxon>
        <taxon>Actinomycetes</taxon>
        <taxon>Kitasatosporales</taxon>
        <taxon>Streptomycetaceae</taxon>
        <taxon>Streptacidiphilus</taxon>
    </lineage>
</organism>
<dbReference type="RefSeq" id="WP_196196876.1">
    <property type="nucleotide sequence ID" value="NZ_JADPRT010000013.1"/>
</dbReference>
<sequence length="244" mass="26056">MPSPLPSSAPAPRELDDLPFAPHLRRFPAGGRLGPEESLDTVHVDGAAFEEERADGARFVEAALTATSFEDVRLRRARFNDVWMQGVRLVGCDLVESGWLDAELIGGVLAGLEFHAASLQRVVFHGCKFDSVNLRGAKLQQVVFHDCVLREVDLAGAALTGCSFPGSRLEGVHLHGAKLAEVDLREATALDLADGVDALRGAAVTPMQLLELAPALAASLGLTVREAGEPLRPAAARRGSRSRR</sequence>
<dbReference type="Pfam" id="PF13599">
    <property type="entry name" value="Pentapeptide_4"/>
    <property type="match status" value="1"/>
</dbReference>
<dbReference type="Proteomes" id="UP000657385">
    <property type="component" value="Unassembled WGS sequence"/>
</dbReference>
<name>A0A931BAK1_9ACTN</name>
<evidence type="ECO:0000313" key="3">
    <source>
        <dbReference type="Proteomes" id="UP000657385"/>
    </source>
</evidence>
<keyword evidence="1" id="KW-0677">Repeat</keyword>
<keyword evidence="3" id="KW-1185">Reference proteome</keyword>
<dbReference type="EMBL" id="JADPRT010000013">
    <property type="protein sequence ID" value="MBF9071697.1"/>
    <property type="molecule type" value="Genomic_DNA"/>
</dbReference>